<feature type="compositionally biased region" description="Low complexity" evidence="1">
    <location>
        <begin position="12"/>
        <end position="21"/>
    </location>
</feature>
<feature type="region of interest" description="Disordered" evidence="1">
    <location>
        <begin position="1"/>
        <end position="23"/>
    </location>
</feature>
<dbReference type="AlphaFoldDB" id="A0A327KXL4"/>
<reference evidence="2 3" key="1">
    <citation type="submission" date="2017-07" db="EMBL/GenBank/DDBJ databases">
        <title>Draft Genome Sequences of Select Purple Nonsulfur Bacteria.</title>
        <authorList>
            <person name="Lasarre B."/>
            <person name="Mckinlay J.B."/>
        </authorList>
    </citation>
    <scope>NUCLEOTIDE SEQUENCE [LARGE SCALE GENOMIC DNA]</scope>
    <source>
        <strain evidence="2 3">DSM 5909</strain>
    </source>
</reference>
<evidence type="ECO:0000256" key="1">
    <source>
        <dbReference type="SAM" id="MobiDB-lite"/>
    </source>
</evidence>
<evidence type="ECO:0000313" key="3">
    <source>
        <dbReference type="Proteomes" id="UP000249130"/>
    </source>
</evidence>
<feature type="region of interest" description="Disordered" evidence="1">
    <location>
        <begin position="36"/>
        <end position="62"/>
    </location>
</feature>
<name>A0A327KXL4_9BRAD</name>
<keyword evidence="3" id="KW-1185">Reference proteome</keyword>
<dbReference type="EMBL" id="NPEX01000120">
    <property type="protein sequence ID" value="RAI42877.1"/>
    <property type="molecule type" value="Genomic_DNA"/>
</dbReference>
<feature type="compositionally biased region" description="Basic residues" evidence="1">
    <location>
        <begin position="51"/>
        <end position="62"/>
    </location>
</feature>
<gene>
    <name evidence="2" type="ORF">CH341_17245</name>
</gene>
<evidence type="ECO:0000313" key="2">
    <source>
        <dbReference type="EMBL" id="RAI42877.1"/>
    </source>
</evidence>
<comment type="caution">
    <text evidence="2">The sequence shown here is derived from an EMBL/GenBank/DDBJ whole genome shotgun (WGS) entry which is preliminary data.</text>
</comment>
<dbReference type="Proteomes" id="UP000249130">
    <property type="component" value="Unassembled WGS sequence"/>
</dbReference>
<accession>A0A327KXL4</accession>
<sequence>MKRPFHRDARTARQAQPPAADGPSLYLVLMRASSASHRLTGARLVTDARQHRARRPRPGSPS</sequence>
<proteinExistence type="predicted"/>
<protein>
    <submittedName>
        <fullName evidence="2">Uncharacterized protein</fullName>
    </submittedName>
</protein>
<feature type="compositionally biased region" description="Basic and acidic residues" evidence="1">
    <location>
        <begin position="1"/>
        <end position="11"/>
    </location>
</feature>
<organism evidence="2 3">
    <name type="scientific">Rhodoplanes roseus</name>
    <dbReference type="NCBI Taxonomy" id="29409"/>
    <lineage>
        <taxon>Bacteria</taxon>
        <taxon>Pseudomonadati</taxon>
        <taxon>Pseudomonadota</taxon>
        <taxon>Alphaproteobacteria</taxon>
        <taxon>Hyphomicrobiales</taxon>
        <taxon>Nitrobacteraceae</taxon>
        <taxon>Rhodoplanes</taxon>
    </lineage>
</organism>